<evidence type="ECO:0000313" key="2">
    <source>
        <dbReference type="EMBL" id="KAB1435662.1"/>
    </source>
</evidence>
<dbReference type="Proteomes" id="UP000461768">
    <property type="component" value="Unassembled WGS sequence"/>
</dbReference>
<keyword evidence="3" id="KW-1185">Reference proteome</keyword>
<feature type="transmembrane region" description="Helical" evidence="1">
    <location>
        <begin position="429"/>
        <end position="446"/>
    </location>
</feature>
<reference evidence="2 3" key="2">
    <citation type="submission" date="2020-02" db="EMBL/GenBank/DDBJ databases">
        <title>Candidatus Galacturonibacter soehngenii shows hetero-acetogenic catabolism of galacturonic acid but lacks a canonical carbon monoxide dehydrogenase/acetyl-CoA synthase complex.</title>
        <authorList>
            <person name="Diender M."/>
            <person name="Stouten G.R."/>
            <person name="Petersen J.F."/>
            <person name="Nielsen P.H."/>
            <person name="Dueholm M.S."/>
            <person name="Pronk J.T."/>
            <person name="Van Loosdrecht M.C.M."/>
        </authorList>
    </citation>
    <scope>NUCLEOTIDE SEQUENCE [LARGE SCALE GENOMIC DNA]</scope>
    <source>
        <strain evidence="2">GalUA</strain>
    </source>
</reference>
<dbReference type="InterPro" id="IPR045691">
    <property type="entry name" value="DUF6056"/>
</dbReference>
<feature type="transmembrane region" description="Helical" evidence="1">
    <location>
        <begin position="233"/>
        <end position="252"/>
    </location>
</feature>
<organism evidence="2 3">
    <name type="scientific">Candidatus Galacturonatibacter soehngenii</name>
    <dbReference type="NCBI Taxonomy" id="2307010"/>
    <lineage>
        <taxon>Bacteria</taxon>
        <taxon>Bacillati</taxon>
        <taxon>Bacillota</taxon>
        <taxon>Clostridia</taxon>
        <taxon>Lachnospirales</taxon>
        <taxon>Lachnospiraceae</taxon>
        <taxon>Candidatus Galacturonatibacter</taxon>
    </lineage>
</organism>
<keyword evidence="1" id="KW-1133">Transmembrane helix</keyword>
<feature type="transmembrane region" description="Helical" evidence="1">
    <location>
        <begin position="188"/>
        <end position="204"/>
    </location>
</feature>
<feature type="transmembrane region" description="Helical" evidence="1">
    <location>
        <begin position="348"/>
        <end position="366"/>
    </location>
</feature>
<evidence type="ECO:0000256" key="1">
    <source>
        <dbReference type="SAM" id="Phobius"/>
    </source>
</evidence>
<evidence type="ECO:0008006" key="4">
    <source>
        <dbReference type="Google" id="ProtNLM"/>
    </source>
</evidence>
<feature type="transmembrane region" description="Helical" evidence="1">
    <location>
        <begin position="93"/>
        <end position="111"/>
    </location>
</feature>
<name>A0A7V7QHT8_9FIRM</name>
<accession>A0A7V7QHT8</accession>
<reference evidence="2 3" key="1">
    <citation type="submission" date="2019-09" db="EMBL/GenBank/DDBJ databases">
        <authorList>
            <person name="Valk L.C."/>
        </authorList>
    </citation>
    <scope>NUCLEOTIDE SEQUENCE [LARGE SCALE GENOMIC DNA]</scope>
    <source>
        <strain evidence="2">GalUA</strain>
    </source>
</reference>
<feature type="transmembrane region" description="Helical" evidence="1">
    <location>
        <begin position="146"/>
        <end position="168"/>
    </location>
</feature>
<dbReference type="OrthoDB" id="1956293at2"/>
<dbReference type="Pfam" id="PF19528">
    <property type="entry name" value="DUF6056"/>
    <property type="match status" value="1"/>
</dbReference>
<sequence length="529" mass="61525">MKELKKENIIKYIPLSPFIIFFILIIFQYLNVFIYFDDYGFASLSYSNSIEGVNGLNYNLSQLLKFLYLYYMDWGGRVISFGTEALLLKNGVMVMQIAMAITVTLILFFTYKIINIYNNKNKWFTSLFLCGLFGLIHIGMLRDSFYWYTSAVIYVMPFMPYLIGIYFYSNQIQTQVNENLKSNNSRLLLIKNILIAFILFIASFSQEQVSISLSFVVIALVVYQYISTKKIHLWDYVNLITTIVGTLLVVFAPGNRKRMEEKIEFYNTPIIQRTVANVDSILKEVFGYKFLYIMAVYILALLALGVLMMIKRQGNKIINAIFIIVNLILTIVYFIIKEPIYAYLENKVSKGVLMILLLCYITFIIFQITSYYIGCKKYILLIVFWASMCTISSMTFIPAITIRCYVPFVILSFGIITSLASDFVNEIKYGFVIGVIGLFILLPFSYKNYSIIYDGYKANYGYHIQNDNELKNASKKIKEGNQIKHVTLQKLNNTICSNIMQYEEGAEFIKVWMCEYYDLPQEIKFVWND</sequence>
<protein>
    <recommendedName>
        <fullName evidence="4">Glycosyltransferase RgtA/B/C/D-like domain-containing protein</fullName>
    </recommendedName>
</protein>
<feature type="transmembrane region" description="Helical" evidence="1">
    <location>
        <begin position="405"/>
        <end position="424"/>
    </location>
</feature>
<dbReference type="RefSeq" id="WP_151146999.1">
    <property type="nucleotide sequence ID" value="NZ_WAGX01000007.1"/>
</dbReference>
<feature type="transmembrane region" description="Helical" evidence="1">
    <location>
        <begin position="210"/>
        <end position="226"/>
    </location>
</feature>
<keyword evidence="1" id="KW-0472">Membrane</keyword>
<feature type="transmembrane region" description="Helical" evidence="1">
    <location>
        <begin position="290"/>
        <end position="310"/>
    </location>
</feature>
<feature type="transmembrane region" description="Helical" evidence="1">
    <location>
        <begin position="317"/>
        <end position="336"/>
    </location>
</feature>
<proteinExistence type="predicted"/>
<feature type="transmembrane region" description="Helical" evidence="1">
    <location>
        <begin position="378"/>
        <end position="399"/>
    </location>
</feature>
<keyword evidence="1" id="KW-0812">Transmembrane</keyword>
<evidence type="ECO:0000313" key="3">
    <source>
        <dbReference type="Proteomes" id="UP000461768"/>
    </source>
</evidence>
<feature type="transmembrane region" description="Helical" evidence="1">
    <location>
        <begin position="12"/>
        <end position="36"/>
    </location>
</feature>
<comment type="caution">
    <text evidence="2">The sequence shown here is derived from an EMBL/GenBank/DDBJ whole genome shotgun (WGS) entry which is preliminary data.</text>
</comment>
<dbReference type="AlphaFoldDB" id="A0A7V7QHT8"/>
<gene>
    <name evidence="2" type="ORF">F7O84_14825</name>
</gene>
<feature type="transmembrane region" description="Helical" evidence="1">
    <location>
        <begin position="123"/>
        <end position="140"/>
    </location>
</feature>
<dbReference type="EMBL" id="WAGX01000007">
    <property type="protein sequence ID" value="KAB1435662.1"/>
    <property type="molecule type" value="Genomic_DNA"/>
</dbReference>